<evidence type="ECO:0000313" key="2">
    <source>
        <dbReference type="EMBL" id="QJW95405.1"/>
    </source>
</evidence>
<keyword evidence="1" id="KW-0812">Transmembrane</keyword>
<name>A0A6M5YN64_9BACT</name>
<dbReference type="KEGG" id="ftj:FTUN_2954"/>
<organism evidence="2 3">
    <name type="scientific">Frigoriglobus tundricola</name>
    <dbReference type="NCBI Taxonomy" id="2774151"/>
    <lineage>
        <taxon>Bacteria</taxon>
        <taxon>Pseudomonadati</taxon>
        <taxon>Planctomycetota</taxon>
        <taxon>Planctomycetia</taxon>
        <taxon>Gemmatales</taxon>
        <taxon>Gemmataceae</taxon>
        <taxon>Frigoriglobus</taxon>
    </lineage>
</organism>
<sequence>MLLRLAVFILAGATVLAIVQEGLGWGLILLALLVARFARRRWPGTGDTHGAAAFAGPAEVQAAGMTAIGAGLHLGELIVTGPRPAVLPAVAGLFTVPWSQSVAAIENLRQAVGHPPPRLRLWSDFKTCSIFAASRSGVLV</sequence>
<evidence type="ECO:0000313" key="3">
    <source>
        <dbReference type="Proteomes" id="UP000503447"/>
    </source>
</evidence>
<keyword evidence="1" id="KW-1133">Transmembrane helix</keyword>
<keyword evidence="3" id="KW-1185">Reference proteome</keyword>
<accession>A0A6M5YN64</accession>
<dbReference type="EMBL" id="CP053452">
    <property type="protein sequence ID" value="QJW95405.1"/>
    <property type="molecule type" value="Genomic_DNA"/>
</dbReference>
<keyword evidence="1" id="KW-0472">Membrane</keyword>
<evidence type="ECO:0000256" key="1">
    <source>
        <dbReference type="SAM" id="Phobius"/>
    </source>
</evidence>
<reference evidence="3" key="1">
    <citation type="submission" date="2020-05" db="EMBL/GenBank/DDBJ databases">
        <title>Frigoriglobus tundricola gen. nov., sp. nov., a psychrotolerant cellulolytic planctomycete of the family Gemmataceae with two divergent copies of 16S rRNA gene.</title>
        <authorList>
            <person name="Kulichevskaya I.S."/>
            <person name="Ivanova A.A."/>
            <person name="Naumoff D.G."/>
            <person name="Beletsky A.V."/>
            <person name="Rijpstra W.I.C."/>
            <person name="Sinninghe Damste J.S."/>
            <person name="Mardanov A.V."/>
            <person name="Ravin N.V."/>
            <person name="Dedysh S.N."/>
        </authorList>
    </citation>
    <scope>NUCLEOTIDE SEQUENCE [LARGE SCALE GENOMIC DNA]</scope>
    <source>
        <strain evidence="3">PL17</strain>
    </source>
</reference>
<protein>
    <submittedName>
        <fullName evidence="2">Uncharacterized protein</fullName>
    </submittedName>
</protein>
<proteinExistence type="predicted"/>
<gene>
    <name evidence="2" type="ORF">FTUN_2954</name>
</gene>
<dbReference type="Proteomes" id="UP000503447">
    <property type="component" value="Chromosome"/>
</dbReference>
<feature type="transmembrane region" description="Helical" evidence="1">
    <location>
        <begin position="6"/>
        <end position="34"/>
    </location>
</feature>
<dbReference type="AlphaFoldDB" id="A0A6M5YN64"/>